<dbReference type="Gene3D" id="3.90.600.10">
    <property type="entry name" value="Phosphoribosylglycinamide synthetase, C-terminal domain"/>
    <property type="match status" value="1"/>
</dbReference>
<dbReference type="SMART" id="SM01209">
    <property type="entry name" value="GARS_A"/>
    <property type="match status" value="1"/>
</dbReference>
<dbReference type="EMBL" id="FZPD01000001">
    <property type="protein sequence ID" value="SNS57652.1"/>
    <property type="molecule type" value="Genomic_DNA"/>
</dbReference>
<gene>
    <name evidence="10" type="primary">purD</name>
    <name evidence="13" type="ORF">SAMN05421640_0732</name>
</gene>
<dbReference type="PANTHER" id="PTHR43472">
    <property type="entry name" value="PHOSPHORIBOSYLAMINE--GLYCINE LIGASE"/>
    <property type="match status" value="1"/>
</dbReference>
<dbReference type="SUPFAM" id="SSF56059">
    <property type="entry name" value="Glutathione synthetase ATP-binding domain-like"/>
    <property type="match status" value="1"/>
</dbReference>
<dbReference type="UniPathway" id="UPA00074">
    <property type="reaction ID" value="UER00125"/>
</dbReference>
<evidence type="ECO:0000256" key="11">
    <source>
        <dbReference type="PROSITE-ProRule" id="PRU00409"/>
    </source>
</evidence>
<proteinExistence type="inferred from homology"/>
<dbReference type="PANTHER" id="PTHR43472:SF1">
    <property type="entry name" value="PHOSPHORIBOSYLAMINE--GLYCINE LIGASE, CHLOROPLASTIC"/>
    <property type="match status" value="1"/>
</dbReference>
<sequence>MNILILGSGGREHALAWKVKQSPKCGNIFIAPGNGGTHKVGTNLDIDPKSFDRVGEAIKEHEIDMLIVGPEDPLVLGIVDHLKANKSFKKLRIIGPTAKGAILEGSKEYAKEFMNKYEIPTADSRTVTKENLEETIKYMERLEPPYVLKADGLAGGKGVIITEELEDARKSLRELIEDKKFGEASEKVLLEQFLKGIEVSFFVITDGKDYRILPEAKDYKRIGEKDTGLNTGGMGAVSPVVFADRAFKEKVNKRIIKPTIEGLKKEKIDYCGFIFFGLINVGGDPYVIEYNVRMGDPETEVVLPRIKTDFLELLVAAADKNLVDTEIEYERFSASTVMYVSRGYPEFYEKGHEITIGDIRSVLPFHAGTKMTDGKLVTNGGRVIALTGLGKNLGEALSKSYAGGKEVNWEGKRYRSDIGFDLKELGQ</sequence>
<dbReference type="InterPro" id="IPR037123">
    <property type="entry name" value="PRibGlycinamide_synth_C_sf"/>
</dbReference>
<dbReference type="Pfam" id="PF02844">
    <property type="entry name" value="GARS_N"/>
    <property type="match status" value="1"/>
</dbReference>
<dbReference type="InterPro" id="IPR020560">
    <property type="entry name" value="PRibGlycinamide_synth_C-dom"/>
</dbReference>
<dbReference type="Gene3D" id="3.30.470.20">
    <property type="entry name" value="ATP-grasp fold, B domain"/>
    <property type="match status" value="1"/>
</dbReference>
<dbReference type="Gene3D" id="3.30.1490.20">
    <property type="entry name" value="ATP-grasp fold, A domain"/>
    <property type="match status" value="1"/>
</dbReference>
<evidence type="ECO:0000256" key="5">
    <source>
        <dbReference type="ARBA" id="ARBA00022755"/>
    </source>
</evidence>
<evidence type="ECO:0000256" key="2">
    <source>
        <dbReference type="ARBA" id="ARBA00013255"/>
    </source>
</evidence>
<dbReference type="InterPro" id="IPR000115">
    <property type="entry name" value="PRibGlycinamide_synth"/>
</dbReference>
<evidence type="ECO:0000256" key="3">
    <source>
        <dbReference type="ARBA" id="ARBA00022598"/>
    </source>
</evidence>
<dbReference type="EC" id="6.3.4.13" evidence="2 10"/>
<dbReference type="NCBIfam" id="TIGR00877">
    <property type="entry name" value="purD"/>
    <property type="match status" value="1"/>
</dbReference>
<protein>
    <recommendedName>
        <fullName evidence="2 10">Phosphoribosylamine--glycine ligase</fullName>
        <ecNumber evidence="2 10">6.3.4.13</ecNumber>
    </recommendedName>
    <alternativeName>
        <fullName evidence="10">GARS</fullName>
    </alternativeName>
    <alternativeName>
        <fullName evidence="8 10">Glycinamide ribonucleotide synthetase</fullName>
    </alternativeName>
    <alternativeName>
        <fullName evidence="9 10">Phosphoribosylglycinamide synthetase</fullName>
    </alternativeName>
</protein>
<dbReference type="InterPro" id="IPR013815">
    <property type="entry name" value="ATP_grasp_subdomain_1"/>
</dbReference>
<dbReference type="InterPro" id="IPR016185">
    <property type="entry name" value="PreATP-grasp_dom_sf"/>
</dbReference>
<keyword evidence="14" id="KW-1185">Reference proteome</keyword>
<evidence type="ECO:0000256" key="6">
    <source>
        <dbReference type="ARBA" id="ARBA00022840"/>
    </source>
</evidence>
<dbReference type="InterPro" id="IPR020561">
    <property type="entry name" value="PRibGlycinamid_synth_ATP-grasp"/>
</dbReference>
<dbReference type="SUPFAM" id="SSF51246">
    <property type="entry name" value="Rudiment single hybrid motif"/>
    <property type="match status" value="1"/>
</dbReference>
<evidence type="ECO:0000256" key="8">
    <source>
        <dbReference type="ARBA" id="ARBA00042242"/>
    </source>
</evidence>
<keyword evidence="5 10" id="KW-0658">Purine biosynthesis</keyword>
<dbReference type="InterPro" id="IPR011054">
    <property type="entry name" value="Rudment_hybrid_motif"/>
</dbReference>
<dbReference type="Gene3D" id="3.40.50.20">
    <property type="match status" value="1"/>
</dbReference>
<dbReference type="OrthoDB" id="9807240at2"/>
<evidence type="ECO:0000256" key="9">
    <source>
        <dbReference type="ARBA" id="ARBA00042864"/>
    </source>
</evidence>
<comment type="catalytic activity">
    <reaction evidence="10">
        <text>5-phospho-beta-D-ribosylamine + glycine + ATP = N(1)-(5-phospho-beta-D-ribosyl)glycinamide + ADP + phosphate + H(+)</text>
        <dbReference type="Rhea" id="RHEA:17453"/>
        <dbReference type="ChEBI" id="CHEBI:15378"/>
        <dbReference type="ChEBI" id="CHEBI:30616"/>
        <dbReference type="ChEBI" id="CHEBI:43474"/>
        <dbReference type="ChEBI" id="CHEBI:57305"/>
        <dbReference type="ChEBI" id="CHEBI:58681"/>
        <dbReference type="ChEBI" id="CHEBI:143788"/>
        <dbReference type="ChEBI" id="CHEBI:456216"/>
        <dbReference type="EC" id="6.3.4.13"/>
    </reaction>
</comment>
<dbReference type="GO" id="GO:0005524">
    <property type="term" value="F:ATP binding"/>
    <property type="evidence" value="ECO:0007669"/>
    <property type="project" value="UniProtKB-UniRule"/>
</dbReference>
<evidence type="ECO:0000259" key="12">
    <source>
        <dbReference type="PROSITE" id="PS50975"/>
    </source>
</evidence>
<evidence type="ECO:0000313" key="13">
    <source>
        <dbReference type="EMBL" id="SNS57652.1"/>
    </source>
</evidence>
<dbReference type="SUPFAM" id="SSF52440">
    <property type="entry name" value="PreATP-grasp domain"/>
    <property type="match status" value="1"/>
</dbReference>
<dbReference type="GO" id="GO:0046872">
    <property type="term" value="F:metal ion binding"/>
    <property type="evidence" value="ECO:0007669"/>
    <property type="project" value="InterPro"/>
</dbReference>
<keyword evidence="4 11" id="KW-0547">Nucleotide-binding</keyword>
<dbReference type="HAMAP" id="MF_00138">
    <property type="entry name" value="GARS"/>
    <property type="match status" value="1"/>
</dbReference>
<dbReference type="GO" id="GO:0004637">
    <property type="term" value="F:phosphoribosylamine-glycine ligase activity"/>
    <property type="evidence" value="ECO:0007669"/>
    <property type="project" value="UniProtKB-UniRule"/>
</dbReference>
<dbReference type="AlphaFoldDB" id="A0A239FN35"/>
<keyword evidence="3 10" id="KW-0436">Ligase</keyword>
<evidence type="ECO:0000256" key="7">
    <source>
        <dbReference type="ARBA" id="ARBA00038345"/>
    </source>
</evidence>
<name>A0A239FN35_EKHLU</name>
<dbReference type="InterPro" id="IPR011761">
    <property type="entry name" value="ATP-grasp"/>
</dbReference>
<dbReference type="GO" id="GO:0009113">
    <property type="term" value="P:purine nucleobase biosynthetic process"/>
    <property type="evidence" value="ECO:0007669"/>
    <property type="project" value="InterPro"/>
</dbReference>
<dbReference type="InterPro" id="IPR020562">
    <property type="entry name" value="PRibGlycinamide_synth_N"/>
</dbReference>
<dbReference type="Pfam" id="PF02843">
    <property type="entry name" value="GARS_C"/>
    <property type="match status" value="1"/>
</dbReference>
<dbReference type="PROSITE" id="PS50975">
    <property type="entry name" value="ATP_GRASP"/>
    <property type="match status" value="1"/>
</dbReference>
<evidence type="ECO:0000256" key="1">
    <source>
        <dbReference type="ARBA" id="ARBA00005174"/>
    </source>
</evidence>
<dbReference type="Pfam" id="PF01071">
    <property type="entry name" value="GARS_A"/>
    <property type="match status" value="1"/>
</dbReference>
<comment type="pathway">
    <text evidence="1 10">Purine metabolism; IMP biosynthesis via de novo pathway; N(1)-(5-phospho-D-ribosyl)glycinamide from 5-phospho-alpha-D-ribose 1-diphosphate: step 2/2.</text>
</comment>
<evidence type="ECO:0000256" key="4">
    <source>
        <dbReference type="ARBA" id="ARBA00022741"/>
    </source>
</evidence>
<comment type="similarity">
    <text evidence="7 10">Belongs to the GARS family.</text>
</comment>
<feature type="domain" description="ATP-grasp" evidence="12">
    <location>
        <begin position="111"/>
        <end position="319"/>
    </location>
</feature>
<reference evidence="13 14" key="1">
    <citation type="submission" date="2017-06" db="EMBL/GenBank/DDBJ databases">
        <authorList>
            <person name="Kim H.J."/>
            <person name="Triplett B.A."/>
        </authorList>
    </citation>
    <scope>NUCLEOTIDE SEQUENCE [LARGE SCALE GENOMIC DNA]</scope>
    <source>
        <strain evidence="13 14">DSM 19307</strain>
    </source>
</reference>
<dbReference type="SMART" id="SM01210">
    <property type="entry name" value="GARS_C"/>
    <property type="match status" value="1"/>
</dbReference>
<dbReference type="Proteomes" id="UP000198393">
    <property type="component" value="Unassembled WGS sequence"/>
</dbReference>
<organism evidence="13 14">
    <name type="scientific">Ekhidna lutea</name>
    <dbReference type="NCBI Taxonomy" id="447679"/>
    <lineage>
        <taxon>Bacteria</taxon>
        <taxon>Pseudomonadati</taxon>
        <taxon>Bacteroidota</taxon>
        <taxon>Cytophagia</taxon>
        <taxon>Cytophagales</taxon>
        <taxon>Reichenbachiellaceae</taxon>
        <taxon>Ekhidna</taxon>
    </lineage>
</organism>
<dbReference type="RefSeq" id="WP_089355479.1">
    <property type="nucleotide sequence ID" value="NZ_FZPD01000001.1"/>
</dbReference>
<evidence type="ECO:0000313" key="14">
    <source>
        <dbReference type="Proteomes" id="UP000198393"/>
    </source>
</evidence>
<keyword evidence="6 11" id="KW-0067">ATP-binding</keyword>
<evidence type="ECO:0000256" key="10">
    <source>
        <dbReference type="HAMAP-Rule" id="MF_00138"/>
    </source>
</evidence>
<dbReference type="GO" id="GO:0006189">
    <property type="term" value="P:'de novo' IMP biosynthetic process"/>
    <property type="evidence" value="ECO:0007669"/>
    <property type="project" value="UniProtKB-UniRule"/>
</dbReference>
<accession>A0A239FN35</accession>